<dbReference type="PANTHER" id="PTHR43179:SF12">
    <property type="entry name" value="GALACTOFURANOSYLTRANSFERASE GLFT2"/>
    <property type="match status" value="1"/>
</dbReference>
<reference evidence="5" key="1">
    <citation type="submission" date="2022-08" db="EMBL/GenBank/DDBJ databases">
        <title>Genomic Encyclopedia of Type Strains, Phase III (KMG-III): the genomes of soil and plant-associated and newly described type strains.</title>
        <authorList>
            <person name="Whitman W."/>
        </authorList>
    </citation>
    <scope>NUCLEOTIDE SEQUENCE</scope>
    <source>
        <strain evidence="5">HMT 1</strain>
    </source>
</reference>
<gene>
    <name evidence="5" type="ORF">J2T55_001385</name>
</gene>
<evidence type="ECO:0000256" key="3">
    <source>
        <dbReference type="ARBA" id="ARBA00022679"/>
    </source>
</evidence>
<dbReference type="EMBL" id="JANUCT010000008">
    <property type="protein sequence ID" value="MCS3903364.1"/>
    <property type="molecule type" value="Genomic_DNA"/>
</dbReference>
<dbReference type="Proteomes" id="UP001204445">
    <property type="component" value="Unassembled WGS sequence"/>
</dbReference>
<sequence>MPGSAPWPWDPSANVSRPGQLLHDRPVLSVAVCTWNRAEQLDGLLTSMRDLRLPARQDWELLIVNNNCSDATDTVIRRHMPALPIIHLHEARQGISHARNTAVRHARGNYIIWTDDDVRVGAGWLEAYIAAFEEYPGAAAFGGPIQPCFEIEPPEWLARNIDRLGSYYALRDFGPTRHVLPEKHYPYGANMALRTCILRERPFEAGLGRNGDMLIGGEETRIMAALWDAGEEIIWVPDAPVIHHIPASRMCLSYLRRLQYCEGRYGRSLADIDGRSRKLLYLLRRWLGPEIRYRLQRLARQPAAHWLPGMLHASRWRGRLDARWRDNTSKQGENC</sequence>
<comment type="caution">
    <text evidence="5">The sequence shown here is derived from an EMBL/GenBank/DDBJ whole genome shotgun (WGS) entry which is preliminary data.</text>
</comment>
<dbReference type="CDD" id="cd00761">
    <property type="entry name" value="Glyco_tranf_GTA_type"/>
    <property type="match status" value="1"/>
</dbReference>
<dbReference type="GO" id="GO:0016757">
    <property type="term" value="F:glycosyltransferase activity"/>
    <property type="evidence" value="ECO:0007669"/>
    <property type="project" value="UniProtKB-KW"/>
</dbReference>
<dbReference type="Gene3D" id="3.90.550.10">
    <property type="entry name" value="Spore Coat Polysaccharide Biosynthesis Protein SpsA, Chain A"/>
    <property type="match status" value="1"/>
</dbReference>
<feature type="domain" description="Glycosyltransferase 2-like" evidence="4">
    <location>
        <begin position="29"/>
        <end position="195"/>
    </location>
</feature>
<dbReference type="AlphaFoldDB" id="A0AAE3HJ77"/>
<evidence type="ECO:0000313" key="5">
    <source>
        <dbReference type="EMBL" id="MCS3903364.1"/>
    </source>
</evidence>
<organism evidence="5 6">
    <name type="scientific">Methylohalomonas lacus</name>
    <dbReference type="NCBI Taxonomy" id="398773"/>
    <lineage>
        <taxon>Bacteria</taxon>
        <taxon>Pseudomonadati</taxon>
        <taxon>Pseudomonadota</taxon>
        <taxon>Gammaproteobacteria</taxon>
        <taxon>Methylohalomonadales</taxon>
        <taxon>Methylohalomonadaceae</taxon>
        <taxon>Methylohalomonas</taxon>
    </lineage>
</organism>
<evidence type="ECO:0000259" key="4">
    <source>
        <dbReference type="Pfam" id="PF00535"/>
    </source>
</evidence>
<keyword evidence="2" id="KW-0328">Glycosyltransferase</keyword>
<dbReference type="InterPro" id="IPR001173">
    <property type="entry name" value="Glyco_trans_2-like"/>
</dbReference>
<dbReference type="PANTHER" id="PTHR43179">
    <property type="entry name" value="RHAMNOSYLTRANSFERASE WBBL"/>
    <property type="match status" value="1"/>
</dbReference>
<keyword evidence="3" id="KW-0808">Transferase</keyword>
<dbReference type="Pfam" id="PF00535">
    <property type="entry name" value="Glycos_transf_2"/>
    <property type="match status" value="1"/>
</dbReference>
<dbReference type="SUPFAM" id="SSF53448">
    <property type="entry name" value="Nucleotide-diphospho-sugar transferases"/>
    <property type="match status" value="1"/>
</dbReference>
<protein>
    <submittedName>
        <fullName evidence="5">GT2 family glycosyltransferase</fullName>
    </submittedName>
</protein>
<evidence type="ECO:0000256" key="1">
    <source>
        <dbReference type="ARBA" id="ARBA00006739"/>
    </source>
</evidence>
<name>A0AAE3HJ77_9GAMM</name>
<accession>A0AAE3HJ77</accession>
<dbReference type="RefSeq" id="WP_259055077.1">
    <property type="nucleotide sequence ID" value="NZ_JANUCT010000008.1"/>
</dbReference>
<proteinExistence type="inferred from homology"/>
<evidence type="ECO:0000256" key="2">
    <source>
        <dbReference type="ARBA" id="ARBA00022676"/>
    </source>
</evidence>
<keyword evidence="6" id="KW-1185">Reference proteome</keyword>
<dbReference type="InterPro" id="IPR029044">
    <property type="entry name" value="Nucleotide-diphossugar_trans"/>
</dbReference>
<evidence type="ECO:0000313" key="6">
    <source>
        <dbReference type="Proteomes" id="UP001204445"/>
    </source>
</evidence>
<comment type="similarity">
    <text evidence="1">Belongs to the glycosyltransferase 2 family.</text>
</comment>